<keyword evidence="3" id="KW-1185">Reference proteome</keyword>
<keyword evidence="1" id="KW-0472">Membrane</keyword>
<evidence type="ECO:0000313" key="3">
    <source>
        <dbReference type="Proteomes" id="UP000053091"/>
    </source>
</evidence>
<evidence type="ECO:0000256" key="1">
    <source>
        <dbReference type="SAM" id="Phobius"/>
    </source>
</evidence>
<keyword evidence="1" id="KW-0812">Transmembrane</keyword>
<sequence length="113" mass="13203">MKPRNRAIYFILLIATFYLSLHVTYPDLQGDHLCDSELVYGQKTFALLPICPENRETGFEKTPLSQENSAPDVFLKPRYYYQRLLNLLPGIFRTKLTFPESTELLNLFCVLRI</sequence>
<feature type="transmembrane region" description="Helical" evidence="1">
    <location>
        <begin position="7"/>
        <end position="25"/>
    </location>
</feature>
<dbReference type="Proteomes" id="UP000053091">
    <property type="component" value="Unassembled WGS sequence"/>
</dbReference>
<evidence type="ECO:0000313" key="2">
    <source>
        <dbReference type="EMBL" id="GAP45021.1"/>
    </source>
</evidence>
<organism evidence="2">
    <name type="scientific">Lentimicrobium saccharophilum</name>
    <dbReference type="NCBI Taxonomy" id="1678841"/>
    <lineage>
        <taxon>Bacteria</taxon>
        <taxon>Pseudomonadati</taxon>
        <taxon>Bacteroidota</taxon>
        <taxon>Bacteroidia</taxon>
        <taxon>Bacteroidales</taxon>
        <taxon>Lentimicrobiaceae</taxon>
        <taxon>Lentimicrobium</taxon>
    </lineage>
</organism>
<proteinExistence type="predicted"/>
<name>A0A0S7BWQ5_9BACT</name>
<gene>
    <name evidence="2" type="ORF">TBC1_12837</name>
</gene>
<protein>
    <submittedName>
        <fullName evidence="2">Uncharacterized protein</fullName>
    </submittedName>
</protein>
<keyword evidence="1" id="KW-1133">Transmembrane helix</keyword>
<reference evidence="2" key="1">
    <citation type="journal article" date="2015" name="Genome Announc.">
        <title>Draft Genome Sequence of Bacteroidales Strain TBC1, a Novel Isolate from a Methanogenic Wastewater Treatment System.</title>
        <authorList>
            <person name="Tourlousse D.M."/>
            <person name="Matsuura N."/>
            <person name="Sun L."/>
            <person name="Toyonaga M."/>
            <person name="Kuroda K."/>
            <person name="Ohashi A."/>
            <person name="Cruz R."/>
            <person name="Yamaguchi T."/>
            <person name="Sekiguchi Y."/>
        </authorList>
    </citation>
    <scope>NUCLEOTIDE SEQUENCE [LARGE SCALE GENOMIC DNA]</scope>
    <source>
        <strain evidence="2">TBC1</strain>
    </source>
</reference>
<dbReference type="EMBL" id="DF968183">
    <property type="protein sequence ID" value="GAP45021.1"/>
    <property type="molecule type" value="Genomic_DNA"/>
</dbReference>
<accession>A0A0S7BWQ5</accession>
<dbReference type="AlphaFoldDB" id="A0A0S7BWQ5"/>